<dbReference type="InterPro" id="IPR005829">
    <property type="entry name" value="Sugar_transporter_CS"/>
</dbReference>
<dbReference type="PROSITE" id="PS50850">
    <property type="entry name" value="MFS"/>
    <property type="match status" value="2"/>
</dbReference>
<feature type="transmembrane region" description="Helical" evidence="7">
    <location>
        <begin position="1198"/>
        <end position="1215"/>
    </location>
</feature>
<feature type="transmembrane region" description="Helical" evidence="7">
    <location>
        <begin position="1221"/>
        <end position="1239"/>
    </location>
</feature>
<feature type="transmembrane region" description="Helical" evidence="7">
    <location>
        <begin position="74"/>
        <end position="93"/>
    </location>
</feature>
<dbReference type="Pfam" id="PF08240">
    <property type="entry name" value="ADH_N"/>
    <property type="match status" value="1"/>
</dbReference>
<dbReference type="GO" id="GO:0005886">
    <property type="term" value="C:plasma membrane"/>
    <property type="evidence" value="ECO:0007669"/>
    <property type="project" value="TreeGrafter"/>
</dbReference>
<organism evidence="9 10">
    <name type="scientific">Mortierella alpina</name>
    <name type="common">Oleaginous fungus</name>
    <name type="synonym">Mortierella renispora</name>
    <dbReference type="NCBI Taxonomy" id="64518"/>
    <lineage>
        <taxon>Eukaryota</taxon>
        <taxon>Fungi</taxon>
        <taxon>Fungi incertae sedis</taxon>
        <taxon>Mucoromycota</taxon>
        <taxon>Mortierellomycotina</taxon>
        <taxon>Mortierellomycetes</taxon>
        <taxon>Mortierellales</taxon>
        <taxon>Mortierellaceae</taxon>
        <taxon>Mortierella</taxon>
    </lineage>
</organism>
<feature type="transmembrane region" description="Helical" evidence="7">
    <location>
        <begin position="169"/>
        <end position="196"/>
    </location>
</feature>
<proteinExistence type="predicted"/>
<dbReference type="Pfam" id="PF00083">
    <property type="entry name" value="Sugar_tr"/>
    <property type="match status" value="4"/>
</dbReference>
<gene>
    <name evidence="9" type="ORF">KVV02_007093</name>
</gene>
<dbReference type="PANTHER" id="PTHR23508">
    <property type="entry name" value="CARBOXYLIC ACID TRANSPORTER PROTEIN HOMOLOG"/>
    <property type="match status" value="1"/>
</dbReference>
<keyword evidence="4 7" id="KW-1133">Transmembrane helix</keyword>
<feature type="domain" description="Major facilitator superfamily (MFS) profile" evidence="8">
    <location>
        <begin position="33"/>
        <end position="446"/>
    </location>
</feature>
<reference evidence="9" key="1">
    <citation type="submission" date="2021-07" db="EMBL/GenBank/DDBJ databases">
        <title>Draft genome of Mortierella alpina, strain LL118, isolated from an aspen leaf litter sample.</title>
        <authorList>
            <person name="Yang S."/>
            <person name="Vinatzer B.A."/>
        </authorList>
    </citation>
    <scope>NUCLEOTIDE SEQUENCE</scope>
    <source>
        <strain evidence="9">LL118</strain>
    </source>
</reference>
<dbReference type="InterPro" id="IPR036291">
    <property type="entry name" value="NAD(P)-bd_dom_sf"/>
</dbReference>
<evidence type="ECO:0000256" key="1">
    <source>
        <dbReference type="ARBA" id="ARBA00004141"/>
    </source>
</evidence>
<feature type="transmembrane region" description="Helical" evidence="7">
    <location>
        <begin position="291"/>
        <end position="311"/>
    </location>
</feature>
<evidence type="ECO:0000256" key="5">
    <source>
        <dbReference type="ARBA" id="ARBA00023002"/>
    </source>
</evidence>
<dbReference type="SUPFAM" id="SSF103473">
    <property type="entry name" value="MFS general substrate transporter"/>
    <property type="match status" value="2"/>
</dbReference>
<feature type="transmembrane region" description="Helical" evidence="7">
    <location>
        <begin position="949"/>
        <end position="968"/>
    </location>
</feature>
<feature type="transmembrane region" description="Helical" evidence="7">
    <location>
        <begin position="31"/>
        <end position="54"/>
    </location>
</feature>
<dbReference type="CDD" id="cd08283">
    <property type="entry name" value="FDH_like_1"/>
    <property type="match status" value="1"/>
</dbReference>
<feature type="transmembrane region" description="Helical" evidence="7">
    <location>
        <begin position="1299"/>
        <end position="1317"/>
    </location>
</feature>
<feature type="transmembrane region" description="Helical" evidence="7">
    <location>
        <begin position="1003"/>
        <end position="1023"/>
    </location>
</feature>
<dbReference type="InterPro" id="IPR036259">
    <property type="entry name" value="MFS_trans_sf"/>
</dbReference>
<dbReference type="Gene3D" id="3.90.180.10">
    <property type="entry name" value="Medium-chain alcohol dehydrogenases, catalytic domain"/>
    <property type="match status" value="1"/>
</dbReference>
<dbReference type="Pfam" id="PF00107">
    <property type="entry name" value="ADH_zinc_N"/>
    <property type="match status" value="1"/>
</dbReference>
<keyword evidence="2" id="KW-0813">Transport</keyword>
<evidence type="ECO:0000256" key="3">
    <source>
        <dbReference type="ARBA" id="ARBA00022692"/>
    </source>
</evidence>
<evidence type="ECO:0000256" key="2">
    <source>
        <dbReference type="ARBA" id="ARBA00022448"/>
    </source>
</evidence>
<comment type="caution">
    <text evidence="9">The sequence shown here is derived from an EMBL/GenBank/DDBJ whole genome shotgun (WGS) entry which is preliminary data.</text>
</comment>
<dbReference type="SUPFAM" id="SSF50129">
    <property type="entry name" value="GroES-like"/>
    <property type="match status" value="1"/>
</dbReference>
<evidence type="ECO:0000256" key="4">
    <source>
        <dbReference type="ARBA" id="ARBA00022989"/>
    </source>
</evidence>
<dbReference type="SUPFAM" id="SSF51735">
    <property type="entry name" value="NAD(P)-binding Rossmann-fold domains"/>
    <property type="match status" value="1"/>
</dbReference>
<evidence type="ECO:0000259" key="8">
    <source>
        <dbReference type="PROSITE" id="PS50850"/>
    </source>
</evidence>
<feature type="transmembrane region" description="Helical" evidence="7">
    <location>
        <begin position="1260"/>
        <end position="1279"/>
    </location>
</feature>
<feature type="transmembrane region" description="Helical" evidence="7">
    <location>
        <begin position="423"/>
        <end position="442"/>
    </location>
</feature>
<protein>
    <recommendedName>
        <fullName evidence="8">Major facilitator superfamily (MFS) profile domain-containing protein</fullName>
    </recommendedName>
</protein>
<feature type="transmembrane region" description="Helical" evidence="7">
    <location>
        <begin position="202"/>
        <end position="223"/>
    </location>
</feature>
<keyword evidence="5" id="KW-0560">Oxidoreductase</keyword>
<dbReference type="Proteomes" id="UP000717515">
    <property type="component" value="Unassembled WGS sequence"/>
</dbReference>
<feature type="domain" description="Major facilitator superfamily (MFS) profile" evidence="8">
    <location>
        <begin position="908"/>
        <end position="1321"/>
    </location>
</feature>
<feature type="transmembrane region" description="Helical" evidence="7">
    <location>
        <begin position="1135"/>
        <end position="1157"/>
    </location>
</feature>
<dbReference type="FunFam" id="1.20.1250.20:FF:000140">
    <property type="entry name" value="Putative MFS phospholipid transporter"/>
    <property type="match status" value="2"/>
</dbReference>
<dbReference type="InterPro" id="IPR011032">
    <property type="entry name" value="GroES-like_sf"/>
</dbReference>
<dbReference type="PROSITE" id="PS00059">
    <property type="entry name" value="ADH_ZINC"/>
    <property type="match status" value="1"/>
</dbReference>
<keyword evidence="3 7" id="KW-0812">Transmembrane</keyword>
<evidence type="ECO:0000256" key="6">
    <source>
        <dbReference type="ARBA" id="ARBA00023136"/>
    </source>
</evidence>
<dbReference type="Gene3D" id="1.20.1250.20">
    <property type="entry name" value="MFS general substrate transporter like domains"/>
    <property type="match status" value="2"/>
</dbReference>
<evidence type="ECO:0000256" key="7">
    <source>
        <dbReference type="SAM" id="Phobius"/>
    </source>
</evidence>
<dbReference type="GO" id="GO:0008270">
    <property type="term" value="F:zinc ion binding"/>
    <property type="evidence" value="ECO:0007669"/>
    <property type="project" value="InterPro"/>
</dbReference>
<sequence length="1374" mass="149460">MRISYTMTDIINSKGPQDVEHARERVRLSPLFTVIFSGLALMSDGYQVGVLSLLNVCFGRLYGGAFTAEISTRLGVAMFVGVVMGQIGLGYLCDRAGRKVGLMVTTFLVILGAALCAGAYGANGSVEGLFWALTVYRGILGVGVGGEYPCSSANASESADSLARGRRGLIVVLVTNTVIDFGFVLAALVPLILAAAGCSYEVIWRASFALGVLPPLSVLYFRLKMTDSEIFQRNAIKRNVPYLLIIRRYWRYLLGTAGTWFLYDFILYPFGLFAGTILDTALGVDAPLVKTAGWMCLLNVFYLPGCVAGALSADWIGRKKTMAFGFLMQGTLGIIMGVFYKDLLNIFPLFVVVYGVFLMMGEYGPGDMVILVSAEVFPTAVRGTAYGWSAAIGKVGAICGTTVFKSAIVRFGHGDAVLGQGRVFILASTLALVGALLTWLLIPDLSKQDLNLEDEAFRRYLSDNGYDVSYSTQPHKQFTTQFDNMASNAAANIIQAKLGEVPVPASNEDKQNTSSSEVMLACLWEGKDKIVMKHVPKPEITDEEDVLLRVTGSTVCGSDLHLYHGEILQLKAGEILGHECMGIVEKVGSKVTKVKPGDRVVAAFNVACGKCQFCQKQQYTACDCTNNSSVMQKLYGHRTAGVMGYSHFVGGYSGAQAEYCRVLFGNTNLLKIPPTVTDEKALYLSDIVPTSYHAVWESGVKEGEVVGVWGLGPIGLCTVQWLRNVFKAGRIIVVDDVPERLQLAKAQWGVETVDFSNGTNVSEKINELVPDGLDRAIDCAGFRYAKSLLHKIERAVGLETDTSEVINEMIRSTKKFGTMSVIADYAAYTNHLLIGGIMEKGLRLIGCGQAPIQRYWGKCLEHIERGEFDPTVMLTHRFPLEQTVEAYRRFDLKEAGIMKVFLQTKFSGPPAPGFALLSDGYQVGVLSLVNVCFTKLYGAQFTSAMATRIGNSLFVGCIIGQIGFGYVCDRVGRKVGLMLTTLLVILGAALCAGAYGHNGSIEGLFWALTVYRGILGVGVGGEYPCSSASASEAADEVMPGRRGMLFVFVTNFVIDCGFVLSALFPLILGLAGASYEVIWRTSFAFGVLPPLSVMYFRFKMDNSEIFQQNSVKKNVPYTLIMRRYWKYLLGTGGSWFFYNFISYPFSIFSGTIVIQAIGHDATFVQTAQWMLLLNIFYLPGSIGGALASDRIGRKRTMALGFFAQGILGILMGIFYRDLLNILPLFVVLYGIFMMMGEFGPGDMLGLVSAEIYPTAIRGTAYGWSAAIGKLGAFVGTSVFKPAIEAFGKGDAILGQSRVFILASSLALLGSVFTWFLIPDYSKKNLHEEDEDFKNYLASHGYDLSNFGNGGGQAEEKLEDVETCGAFADEKKTGF</sequence>
<evidence type="ECO:0000313" key="10">
    <source>
        <dbReference type="Proteomes" id="UP000717515"/>
    </source>
</evidence>
<dbReference type="InterPro" id="IPR002328">
    <property type="entry name" value="ADH_Zn_CS"/>
</dbReference>
<dbReference type="InterPro" id="IPR013149">
    <property type="entry name" value="ADH-like_C"/>
</dbReference>
<keyword evidence="6 7" id="KW-0472">Membrane</keyword>
<feature type="transmembrane region" description="Helical" evidence="7">
    <location>
        <begin position="1044"/>
        <end position="1071"/>
    </location>
</feature>
<feature type="transmembrane region" description="Helical" evidence="7">
    <location>
        <begin position="1169"/>
        <end position="1186"/>
    </location>
</feature>
<feature type="transmembrane region" description="Helical" evidence="7">
    <location>
        <begin position="100"/>
        <end position="122"/>
    </location>
</feature>
<feature type="transmembrane region" description="Helical" evidence="7">
    <location>
        <begin position="346"/>
        <end position="363"/>
    </location>
</feature>
<feature type="transmembrane region" description="Helical" evidence="7">
    <location>
        <begin position="252"/>
        <end position="271"/>
    </location>
</feature>
<comment type="subcellular location">
    <subcellularLocation>
        <location evidence="1">Membrane</location>
        <topology evidence="1">Multi-pass membrane protein</topology>
    </subcellularLocation>
</comment>
<feature type="transmembrane region" description="Helical" evidence="7">
    <location>
        <begin position="975"/>
        <end position="997"/>
    </location>
</feature>
<dbReference type="InterPro" id="IPR013154">
    <property type="entry name" value="ADH-like_N"/>
</dbReference>
<dbReference type="Gene3D" id="3.40.50.720">
    <property type="entry name" value="NAD(P)-binding Rossmann-like Domain"/>
    <property type="match status" value="1"/>
</dbReference>
<dbReference type="EMBL" id="JAIFTL010000006">
    <property type="protein sequence ID" value="KAG9327317.1"/>
    <property type="molecule type" value="Genomic_DNA"/>
</dbReference>
<feature type="transmembrane region" description="Helical" evidence="7">
    <location>
        <begin position="128"/>
        <end position="148"/>
    </location>
</feature>
<dbReference type="InterPro" id="IPR005828">
    <property type="entry name" value="MFS_sugar_transport-like"/>
</dbReference>
<dbReference type="GO" id="GO:0046943">
    <property type="term" value="F:carboxylic acid transmembrane transporter activity"/>
    <property type="evidence" value="ECO:0007669"/>
    <property type="project" value="TreeGrafter"/>
</dbReference>
<dbReference type="InterPro" id="IPR020846">
    <property type="entry name" value="MFS_dom"/>
</dbReference>
<dbReference type="PROSITE" id="PS00216">
    <property type="entry name" value="SUGAR_TRANSPORT_1"/>
    <property type="match status" value="2"/>
</dbReference>
<feature type="transmembrane region" description="Helical" evidence="7">
    <location>
        <begin position="1077"/>
        <end position="1096"/>
    </location>
</feature>
<name>A0A9P8IFC0_MORAP</name>
<evidence type="ECO:0000313" key="9">
    <source>
        <dbReference type="EMBL" id="KAG9327317.1"/>
    </source>
</evidence>
<dbReference type="PANTHER" id="PTHR23508:SF10">
    <property type="entry name" value="CARBOXYLIC ACID TRANSPORTER PROTEIN HOMOLOG"/>
    <property type="match status" value="1"/>
</dbReference>
<dbReference type="GO" id="GO:0016491">
    <property type="term" value="F:oxidoreductase activity"/>
    <property type="evidence" value="ECO:0007669"/>
    <property type="project" value="UniProtKB-KW"/>
</dbReference>
<accession>A0A9P8IFC0</accession>